<keyword evidence="12" id="KW-0121">Carboxypeptidase</keyword>
<dbReference type="EMBL" id="VUMZ01000002">
    <property type="protein sequence ID" value="MST51274.1"/>
    <property type="molecule type" value="Genomic_DNA"/>
</dbReference>
<evidence type="ECO:0000256" key="10">
    <source>
        <dbReference type="SAM" id="SignalP"/>
    </source>
</evidence>
<dbReference type="AlphaFoldDB" id="A0A6L5Y3B4"/>
<evidence type="ECO:0000259" key="11">
    <source>
        <dbReference type="Pfam" id="PF00768"/>
    </source>
</evidence>
<protein>
    <submittedName>
        <fullName evidence="12">D-alanyl-D-alanine carboxypeptidase</fullName>
    </submittedName>
</protein>
<feature type="active site" description="Acyl-ester intermediate" evidence="7">
    <location>
        <position position="242"/>
    </location>
</feature>
<dbReference type="GO" id="GO:0009252">
    <property type="term" value="P:peptidoglycan biosynthetic process"/>
    <property type="evidence" value="ECO:0007669"/>
    <property type="project" value="UniProtKB-KW"/>
</dbReference>
<keyword evidence="3" id="KW-0378">Hydrolase</keyword>
<comment type="caution">
    <text evidence="12">The sequence shown here is derived from an EMBL/GenBank/DDBJ whole genome shotgun (WGS) entry which is preliminary data.</text>
</comment>
<feature type="active site" evidence="7">
    <location>
        <position position="309"/>
    </location>
</feature>
<dbReference type="GO" id="GO:0009002">
    <property type="term" value="F:serine-type D-Ala-D-Ala carboxypeptidase activity"/>
    <property type="evidence" value="ECO:0007669"/>
    <property type="project" value="InterPro"/>
</dbReference>
<keyword evidence="12" id="KW-0645">Protease</keyword>
<sequence>MVTAQSYTETEEVMKRKLSCIFLSLALMITMSAGLTGTAYAADQGNRVNYKVSVDGKDYTVKGYNASYTYNTYVSLRDLCASLNGTSKNMSMEKVDAEDPEDVQWNITTGKDYAPVGTENKPFESVYKGSYENDDVVLEAAIFNIDGKKRQYRIYYPKTDSGEATDDPYMKLVDLGLVFGINVDYTDYDRLTVNTKSNFSVDMKKLEEDEYFHDLDGVYLGNATTGEKLYSWDADHQTEIASTSKLMTFLLVEEAIRDGKISLDTRYSISEHTMEEAKSEDSTGICRNNWKTGKEVTVQDLIAGMLLPSANECATALSEVVAGAYGCKTDLEANFVKMMNRRAKELGLTSAKFINPHGLPQYVKSQTTGKRQNKMSAGDMFRLTSYLIQNYRAQLTSFTTKEQIEVPSFGEDVYATSTYRTLIWNMGVIGLKTGTTNRSGACIVTAIDIPYKGRTQTVVSVVFGAENNMQRYEASNMLLKYAQQYYEKKALEPSLPEISVEQKEVQKTGIRLTAAAKKKAVRLKWKKRGSAKLTGYYVYKATKKNGKYKKVATTKKTAYTVKKLKSGKKVYYKVRGYKKINGKIILTKWSNVVKKAAK</sequence>
<dbReference type="Proteomes" id="UP000474676">
    <property type="component" value="Unassembled WGS sequence"/>
</dbReference>
<keyword evidence="5" id="KW-0573">Peptidoglycan synthesis</keyword>
<dbReference type="PRINTS" id="PR00725">
    <property type="entry name" value="DADACBPTASE1"/>
</dbReference>
<dbReference type="GO" id="GO:0071555">
    <property type="term" value="P:cell wall organization"/>
    <property type="evidence" value="ECO:0007669"/>
    <property type="project" value="UniProtKB-KW"/>
</dbReference>
<evidence type="ECO:0000256" key="4">
    <source>
        <dbReference type="ARBA" id="ARBA00022960"/>
    </source>
</evidence>
<dbReference type="GO" id="GO:0008360">
    <property type="term" value="P:regulation of cell shape"/>
    <property type="evidence" value="ECO:0007669"/>
    <property type="project" value="UniProtKB-KW"/>
</dbReference>
<dbReference type="CDD" id="cd00063">
    <property type="entry name" value="FN3"/>
    <property type="match status" value="1"/>
</dbReference>
<dbReference type="InterPro" id="IPR001967">
    <property type="entry name" value="Peptidase_S11_N"/>
</dbReference>
<dbReference type="InterPro" id="IPR036116">
    <property type="entry name" value="FN3_sf"/>
</dbReference>
<evidence type="ECO:0000256" key="1">
    <source>
        <dbReference type="ARBA" id="ARBA00007164"/>
    </source>
</evidence>
<reference evidence="12 13" key="1">
    <citation type="submission" date="2019-08" db="EMBL/GenBank/DDBJ databases">
        <title>In-depth cultivation of the pig gut microbiome towards novel bacterial diversity and tailored functional studies.</title>
        <authorList>
            <person name="Wylensek D."/>
            <person name="Hitch T.C.A."/>
            <person name="Clavel T."/>
        </authorList>
    </citation>
    <scope>NUCLEOTIDE SEQUENCE [LARGE SCALE GENOMIC DNA]</scope>
    <source>
        <strain evidence="12 13">WCA-MUC-591-APC-3H</strain>
    </source>
</reference>
<dbReference type="InterPro" id="IPR018044">
    <property type="entry name" value="Peptidase_S11"/>
</dbReference>
<evidence type="ECO:0000256" key="9">
    <source>
        <dbReference type="RuleBase" id="RU004016"/>
    </source>
</evidence>
<evidence type="ECO:0000256" key="6">
    <source>
        <dbReference type="ARBA" id="ARBA00023316"/>
    </source>
</evidence>
<evidence type="ECO:0000256" key="3">
    <source>
        <dbReference type="ARBA" id="ARBA00022801"/>
    </source>
</evidence>
<evidence type="ECO:0000313" key="12">
    <source>
        <dbReference type="EMBL" id="MST51274.1"/>
    </source>
</evidence>
<evidence type="ECO:0000256" key="8">
    <source>
        <dbReference type="PIRSR" id="PIRSR618044-2"/>
    </source>
</evidence>
<keyword evidence="6" id="KW-0961">Cell wall biogenesis/degradation</keyword>
<evidence type="ECO:0000256" key="5">
    <source>
        <dbReference type="ARBA" id="ARBA00022984"/>
    </source>
</evidence>
<comment type="similarity">
    <text evidence="1 9">Belongs to the peptidase S11 family.</text>
</comment>
<feature type="signal peptide" evidence="10">
    <location>
        <begin position="1"/>
        <end position="41"/>
    </location>
</feature>
<feature type="chain" id="PRO_5026924744" evidence="10">
    <location>
        <begin position="42"/>
        <end position="598"/>
    </location>
</feature>
<accession>A0A6L5Y3B4</accession>
<feature type="active site" description="Proton acceptor" evidence="7">
    <location>
        <position position="245"/>
    </location>
</feature>
<gene>
    <name evidence="12" type="ORF">FYJ64_02875</name>
</gene>
<dbReference type="SUPFAM" id="SSF49265">
    <property type="entry name" value="Fibronectin type III"/>
    <property type="match status" value="1"/>
</dbReference>
<dbReference type="SUPFAM" id="SSF56601">
    <property type="entry name" value="beta-lactamase/transpeptidase-like"/>
    <property type="match status" value="1"/>
</dbReference>
<keyword evidence="2 10" id="KW-0732">Signal</keyword>
<dbReference type="PANTHER" id="PTHR21581">
    <property type="entry name" value="D-ALANYL-D-ALANINE CARBOXYPEPTIDASE"/>
    <property type="match status" value="1"/>
</dbReference>
<dbReference type="PANTHER" id="PTHR21581:SF6">
    <property type="entry name" value="TRAFFICKING PROTEIN PARTICLE COMPLEX SUBUNIT 12"/>
    <property type="match status" value="1"/>
</dbReference>
<keyword evidence="13" id="KW-1185">Reference proteome</keyword>
<evidence type="ECO:0000313" key="13">
    <source>
        <dbReference type="Proteomes" id="UP000474676"/>
    </source>
</evidence>
<dbReference type="GO" id="GO:0006508">
    <property type="term" value="P:proteolysis"/>
    <property type="evidence" value="ECO:0007669"/>
    <property type="project" value="InterPro"/>
</dbReference>
<name>A0A6L5Y3B4_9FIRM</name>
<dbReference type="Gene3D" id="3.40.710.10">
    <property type="entry name" value="DD-peptidase/beta-lactamase superfamily"/>
    <property type="match status" value="1"/>
</dbReference>
<dbReference type="InterPro" id="IPR013783">
    <property type="entry name" value="Ig-like_fold"/>
</dbReference>
<feature type="domain" description="Peptidase S11 D-alanyl-D-alanine carboxypeptidase A N-terminal" evidence="11">
    <location>
        <begin position="222"/>
        <end position="466"/>
    </location>
</feature>
<proteinExistence type="inferred from homology"/>
<evidence type="ECO:0000256" key="2">
    <source>
        <dbReference type="ARBA" id="ARBA00022729"/>
    </source>
</evidence>
<feature type="binding site" evidence="8">
    <location>
        <position position="432"/>
    </location>
    <ligand>
        <name>substrate</name>
    </ligand>
</feature>
<keyword evidence="4" id="KW-0133">Cell shape</keyword>
<dbReference type="Gene3D" id="2.60.40.10">
    <property type="entry name" value="Immunoglobulins"/>
    <property type="match status" value="1"/>
</dbReference>
<dbReference type="InterPro" id="IPR012338">
    <property type="entry name" value="Beta-lactam/transpept-like"/>
</dbReference>
<evidence type="ECO:0000256" key="7">
    <source>
        <dbReference type="PIRSR" id="PIRSR618044-1"/>
    </source>
</evidence>
<dbReference type="InterPro" id="IPR003961">
    <property type="entry name" value="FN3_dom"/>
</dbReference>
<dbReference type="Pfam" id="PF00768">
    <property type="entry name" value="Peptidase_S11"/>
    <property type="match status" value="1"/>
</dbReference>
<organism evidence="12 13">
    <name type="scientific">Hornefia butyriciproducens</name>
    <dbReference type="NCBI Taxonomy" id="2652293"/>
    <lineage>
        <taxon>Bacteria</taxon>
        <taxon>Bacillati</taxon>
        <taxon>Bacillota</taxon>
        <taxon>Clostridia</taxon>
        <taxon>Peptostreptococcales</taxon>
        <taxon>Anaerovoracaceae</taxon>
        <taxon>Hornefia</taxon>
    </lineage>
</organism>